<dbReference type="GO" id="GO:0009279">
    <property type="term" value="C:cell outer membrane"/>
    <property type="evidence" value="ECO:0007669"/>
    <property type="project" value="UniProtKB-SubCell"/>
</dbReference>
<keyword evidence="5 7" id="KW-0449">Lipoprotein</keyword>
<feature type="compositionally biased region" description="Polar residues" evidence="6">
    <location>
        <begin position="185"/>
        <end position="202"/>
    </location>
</feature>
<accession>A0A380TEA4</accession>
<organism evidence="7">
    <name type="scientific">metagenome</name>
    <dbReference type="NCBI Taxonomy" id="256318"/>
    <lineage>
        <taxon>unclassified sequences</taxon>
        <taxon>metagenomes</taxon>
    </lineage>
</organism>
<comment type="subcellular location">
    <subcellularLocation>
        <location evidence="1">Cell outer membrane</location>
        <topology evidence="1">Lipid-anchor</topology>
    </subcellularLocation>
</comment>
<reference evidence="7" key="1">
    <citation type="submission" date="2018-07" db="EMBL/GenBank/DDBJ databases">
        <authorList>
            <person name="Quirk P.G."/>
            <person name="Krulwich T.A."/>
        </authorList>
    </citation>
    <scope>NUCLEOTIDE SEQUENCE</scope>
</reference>
<dbReference type="Pfam" id="PF05818">
    <property type="entry name" value="TraT"/>
    <property type="match status" value="1"/>
</dbReference>
<protein>
    <submittedName>
        <fullName evidence="7">Lipoprotein YlpA</fullName>
    </submittedName>
</protein>
<evidence type="ECO:0000256" key="1">
    <source>
        <dbReference type="ARBA" id="ARBA00004459"/>
    </source>
</evidence>
<dbReference type="AlphaFoldDB" id="A0A380TEA4"/>
<dbReference type="EMBL" id="UIDG01000368">
    <property type="protein sequence ID" value="SUS07408.1"/>
    <property type="molecule type" value="Genomic_DNA"/>
</dbReference>
<keyword evidence="4" id="KW-0564">Palmitate</keyword>
<gene>
    <name evidence="7" type="primary">ylpA</name>
    <name evidence="7" type="ORF">DF3PB_2250003</name>
    <name evidence="8" type="ORF">DF3PB_430006</name>
</gene>
<evidence type="ECO:0000256" key="3">
    <source>
        <dbReference type="ARBA" id="ARBA00023136"/>
    </source>
</evidence>
<sequence>MRQFLPVAVLVTALSVAGCAATHTAIAKRDLDVQNKMTDTIFLDPVGPAQRTIYVQVRNSSDYTELDLAPEVRNAIESKGYQVIDDPERANYWLQVNVLQVGKMDPSAAEAAFHGGYGSVWGSSAAGAAIGGAASQSWTGGLIGGVVGGAVATVADAVVKDTTYAIITDVQVSERSKVAVREHTQQQLTQGRSGTRNVTADETTNMKRYQTRVMSSANQANLEFADALPYLKTGTTRTVAGIF</sequence>
<dbReference type="PROSITE" id="PS51257">
    <property type="entry name" value="PROKAR_LIPOPROTEIN"/>
    <property type="match status" value="1"/>
</dbReference>
<feature type="region of interest" description="Disordered" evidence="6">
    <location>
        <begin position="183"/>
        <end position="202"/>
    </location>
</feature>
<name>A0A380TEA4_9ZZZZ</name>
<evidence type="ECO:0000256" key="4">
    <source>
        <dbReference type="ARBA" id="ARBA00023139"/>
    </source>
</evidence>
<proteinExistence type="predicted"/>
<evidence type="ECO:0000256" key="5">
    <source>
        <dbReference type="ARBA" id="ARBA00023288"/>
    </source>
</evidence>
<keyword evidence="3" id="KW-0472">Membrane</keyword>
<evidence type="ECO:0000313" key="7">
    <source>
        <dbReference type="EMBL" id="SUS05950.1"/>
    </source>
</evidence>
<dbReference type="InterPro" id="IPR008874">
    <property type="entry name" value="TraT_complement-R"/>
</dbReference>
<dbReference type="EMBL" id="UIDG01000141">
    <property type="protein sequence ID" value="SUS05950.1"/>
    <property type="molecule type" value="Genomic_DNA"/>
</dbReference>
<evidence type="ECO:0000313" key="8">
    <source>
        <dbReference type="EMBL" id="SUS07408.1"/>
    </source>
</evidence>
<dbReference type="PIRSF" id="PIRSF002859">
    <property type="entry name" value="Lipo_traT"/>
    <property type="match status" value="1"/>
</dbReference>
<evidence type="ECO:0000256" key="6">
    <source>
        <dbReference type="SAM" id="MobiDB-lite"/>
    </source>
</evidence>
<evidence type="ECO:0000256" key="2">
    <source>
        <dbReference type="ARBA" id="ARBA00022729"/>
    </source>
</evidence>
<keyword evidence="2" id="KW-0732">Signal</keyword>